<reference evidence="1" key="1">
    <citation type="submission" date="2019-12" db="EMBL/GenBank/DDBJ databases">
        <authorList>
            <person name="zhang j."/>
            <person name="sun C.M."/>
        </authorList>
    </citation>
    <scope>NUCLEOTIDE SEQUENCE</scope>
    <source>
        <strain evidence="1">NS-1</strain>
    </source>
</reference>
<organism evidence="1 2">
    <name type="scientific">Iocasia fonsfrigidae</name>
    <dbReference type="NCBI Taxonomy" id="2682810"/>
    <lineage>
        <taxon>Bacteria</taxon>
        <taxon>Bacillati</taxon>
        <taxon>Bacillota</taxon>
        <taxon>Clostridia</taxon>
        <taxon>Halanaerobiales</taxon>
        <taxon>Halanaerobiaceae</taxon>
        <taxon>Iocasia</taxon>
    </lineage>
</organism>
<dbReference type="AlphaFoldDB" id="A0A8A7KIJ2"/>
<evidence type="ECO:0000313" key="2">
    <source>
        <dbReference type="Proteomes" id="UP000665020"/>
    </source>
</evidence>
<protein>
    <submittedName>
        <fullName evidence="1">Uncharacterized protein</fullName>
    </submittedName>
</protein>
<keyword evidence="2" id="KW-1185">Reference proteome</keyword>
<name>A0A8A7KIJ2_9FIRM</name>
<proteinExistence type="predicted"/>
<dbReference type="KEGG" id="ifn:GM661_12185"/>
<evidence type="ECO:0000313" key="1">
    <source>
        <dbReference type="EMBL" id="QTL98667.1"/>
    </source>
</evidence>
<dbReference type="Proteomes" id="UP000665020">
    <property type="component" value="Chromosome"/>
</dbReference>
<dbReference type="RefSeq" id="WP_230867072.1">
    <property type="nucleotide sequence ID" value="NZ_CP046640.1"/>
</dbReference>
<sequence>MRSSDNQVVIKKGEIELKNEKGYGKLSKTGSEIGFGQKKVEINNGKVKFI</sequence>
<dbReference type="EMBL" id="CP046640">
    <property type="protein sequence ID" value="QTL98667.1"/>
    <property type="molecule type" value="Genomic_DNA"/>
</dbReference>
<accession>A0A8A7KIJ2</accession>
<gene>
    <name evidence="1" type="ORF">GM661_12185</name>
</gene>